<name>A0ABP1DA17_9APHY</name>
<dbReference type="SUPFAM" id="SSF51735">
    <property type="entry name" value="NAD(P)-binding Rossmann-fold domains"/>
    <property type="match status" value="1"/>
</dbReference>
<dbReference type="Gene3D" id="3.40.50.720">
    <property type="entry name" value="NAD(P)-binding Rossmann-like Domain"/>
    <property type="match status" value="1"/>
</dbReference>
<proteinExistence type="predicted"/>
<accession>A0ABP1DA17</accession>
<dbReference type="PANTHER" id="PTHR12126:SF16">
    <property type="entry name" value="MIOREX COMPLEX COMPONENT 2"/>
    <property type="match status" value="1"/>
</dbReference>
<evidence type="ECO:0000259" key="1">
    <source>
        <dbReference type="Pfam" id="PF01370"/>
    </source>
</evidence>
<protein>
    <recommendedName>
        <fullName evidence="1">NAD-dependent epimerase/dehydratase domain-containing protein</fullName>
    </recommendedName>
</protein>
<gene>
    <name evidence="2" type="ORF">GFSPODELE1_LOCUS5105</name>
</gene>
<dbReference type="InterPro" id="IPR036291">
    <property type="entry name" value="NAD(P)-bd_dom_sf"/>
</dbReference>
<sequence length="333" mass="36391">MEPLLQKILVVGGNGFVGSAVCKAALARGMQVTSISSSGRPYTTPKGHSPAWTSKVNWQAADALKPESYAHLLPDKSAVVHTLGTLFEDTRYKNALKEGNLPALFSAFISGSANSRSDTNPLKEPKKDGSYELLNRDSALRVLRTFLDTQPEVPLNNPRAFVFVSAEDIFRPFISARYIETKREAELAITDMVATRPDVREVLIRPSLIYHPHFRPLTSPVAALLDFSATVHSRLPRGLPTPAGLLRSIASNTSSKSQGIHASLVQPSPLDAIANAMTIPPIHVDHVAEAICTAVENERSDVRGVYDVRGMRELIGWHEKGQVHDSSRPLQHV</sequence>
<evidence type="ECO:0000313" key="3">
    <source>
        <dbReference type="Proteomes" id="UP001497453"/>
    </source>
</evidence>
<evidence type="ECO:0000313" key="2">
    <source>
        <dbReference type="EMBL" id="CAL1704701.1"/>
    </source>
</evidence>
<reference evidence="3" key="1">
    <citation type="submission" date="2024-04" db="EMBL/GenBank/DDBJ databases">
        <authorList>
            <person name="Shaw F."/>
            <person name="Minotto A."/>
        </authorList>
    </citation>
    <scope>NUCLEOTIDE SEQUENCE [LARGE SCALE GENOMIC DNA]</scope>
</reference>
<dbReference type="PANTHER" id="PTHR12126">
    <property type="entry name" value="NADH-UBIQUINONE OXIDOREDUCTASE 39 KDA SUBUNIT-RELATED"/>
    <property type="match status" value="1"/>
</dbReference>
<dbReference type="InterPro" id="IPR051207">
    <property type="entry name" value="ComplexI_NDUFA9_subunit"/>
</dbReference>
<feature type="domain" description="NAD-dependent epimerase/dehydratase" evidence="1">
    <location>
        <begin position="8"/>
        <end position="82"/>
    </location>
</feature>
<dbReference type="InterPro" id="IPR001509">
    <property type="entry name" value="Epimerase_deHydtase"/>
</dbReference>
<keyword evidence="3" id="KW-1185">Reference proteome</keyword>
<organism evidence="2 3">
    <name type="scientific">Somion occarium</name>
    <dbReference type="NCBI Taxonomy" id="3059160"/>
    <lineage>
        <taxon>Eukaryota</taxon>
        <taxon>Fungi</taxon>
        <taxon>Dikarya</taxon>
        <taxon>Basidiomycota</taxon>
        <taxon>Agaricomycotina</taxon>
        <taxon>Agaricomycetes</taxon>
        <taxon>Polyporales</taxon>
        <taxon>Cerrenaceae</taxon>
        <taxon>Somion</taxon>
    </lineage>
</organism>
<dbReference type="Proteomes" id="UP001497453">
    <property type="component" value="Chromosome 3"/>
</dbReference>
<dbReference type="EMBL" id="OZ037946">
    <property type="protein sequence ID" value="CAL1704701.1"/>
    <property type="molecule type" value="Genomic_DNA"/>
</dbReference>
<dbReference type="Pfam" id="PF01370">
    <property type="entry name" value="Epimerase"/>
    <property type="match status" value="1"/>
</dbReference>